<organism evidence="2 3">
    <name type="scientific">Psilocybe cyanescens</name>
    <dbReference type="NCBI Taxonomy" id="93625"/>
    <lineage>
        <taxon>Eukaryota</taxon>
        <taxon>Fungi</taxon>
        <taxon>Dikarya</taxon>
        <taxon>Basidiomycota</taxon>
        <taxon>Agaricomycotina</taxon>
        <taxon>Agaricomycetes</taxon>
        <taxon>Agaricomycetidae</taxon>
        <taxon>Agaricales</taxon>
        <taxon>Agaricineae</taxon>
        <taxon>Strophariaceae</taxon>
        <taxon>Psilocybe</taxon>
    </lineage>
</organism>
<reference evidence="2 3" key="1">
    <citation type="journal article" date="2018" name="Evol. Lett.">
        <title>Horizontal gene cluster transfer increased hallucinogenic mushroom diversity.</title>
        <authorList>
            <person name="Reynolds H.T."/>
            <person name="Vijayakumar V."/>
            <person name="Gluck-Thaler E."/>
            <person name="Korotkin H.B."/>
            <person name="Matheny P.B."/>
            <person name="Slot J.C."/>
        </authorList>
    </citation>
    <scope>NUCLEOTIDE SEQUENCE [LARGE SCALE GENOMIC DNA]</scope>
    <source>
        <strain evidence="2 3">2631</strain>
    </source>
</reference>
<name>A0A409XMN8_PSICY</name>
<keyword evidence="3" id="KW-1185">Reference proteome</keyword>
<dbReference type="AlphaFoldDB" id="A0A409XMN8"/>
<protein>
    <submittedName>
        <fullName evidence="2">Uncharacterized protein</fullName>
    </submittedName>
</protein>
<gene>
    <name evidence="2" type="ORF">CVT25_004660</name>
</gene>
<dbReference type="Proteomes" id="UP000283269">
    <property type="component" value="Unassembled WGS sequence"/>
</dbReference>
<feature type="compositionally biased region" description="Polar residues" evidence="1">
    <location>
        <begin position="58"/>
        <end position="71"/>
    </location>
</feature>
<evidence type="ECO:0000256" key="1">
    <source>
        <dbReference type="SAM" id="MobiDB-lite"/>
    </source>
</evidence>
<sequence>MIHRRFCLLPPLPRDLPSLCLHLDNLQKQRLVNEACPTLRRLQQIAQRARRRSPATIAENQNTFAPNAPSSSAFTATDMHLDILSEIVATTQRTTNTLTPIMEELTRIFSMTPELQTPQANHMETNELVKAMDFTPSEA</sequence>
<comment type="caution">
    <text evidence="2">The sequence shown here is derived from an EMBL/GenBank/DDBJ whole genome shotgun (WGS) entry which is preliminary data.</text>
</comment>
<proteinExistence type="predicted"/>
<accession>A0A409XMN8</accession>
<dbReference type="InParanoid" id="A0A409XMN8"/>
<evidence type="ECO:0000313" key="3">
    <source>
        <dbReference type="Proteomes" id="UP000283269"/>
    </source>
</evidence>
<evidence type="ECO:0000313" key="2">
    <source>
        <dbReference type="EMBL" id="PPQ92004.1"/>
    </source>
</evidence>
<feature type="region of interest" description="Disordered" evidence="1">
    <location>
        <begin position="52"/>
        <end position="71"/>
    </location>
</feature>
<dbReference type="EMBL" id="NHYD01001185">
    <property type="protein sequence ID" value="PPQ92004.1"/>
    <property type="molecule type" value="Genomic_DNA"/>
</dbReference>